<dbReference type="Pfam" id="PF20431">
    <property type="entry name" value="E_motif"/>
    <property type="match status" value="1"/>
</dbReference>
<name>A0ABS8RKU3_DATST</name>
<sequence>MFGHQGSEEVFRSMHDKDSVAWNTLFFGYLENGKTMEGLQLFGTMLRTGVVPTNFTYTTLLSACSRLRDHLAGELTHSKVIVSGTAPDLPLYNALLDMYSTCGANETALKIFRKIKKPDLVSWNSMISGLAQYGDGEMAMTMYVQFRKSSFLTADEYTFAAVISAIGAFPAADYGKPLHGQVEKAGLGVSVFVVSKLISMYFCNGEVESAQKVFITVLDKDVVLWTEMIAGHCRIGNAESSVRFFHGMLQEGHKADEFTLTSALSVCAEVATVRQGEMIHSLAVKTAYTAEMTVCGNLVDMYAKTGNLAAAELMFSSVTMPNLICWNSMLGAYGYHGKAEEAFKVFNDILQHGLTPDHVTFISLLAACSHCGLVNHGIYFWNYMKENGLEPSLKHYSCMITLLSRAGLLEEAENIIMESPFGVERLQLWRILLSSCVSKGNRIIGIRVAKQVLGMDAEDSATNVLLSNLFASAGRWDGVSEIRRKIRGLVLEKDPGLSWLEVMNSTHVFSSTDHSHPQYNEIRAELHRLQGSLTQSEADQFMLDAEAVEVASNLHLLKSLICHGS</sequence>
<dbReference type="NCBIfam" id="TIGR00756">
    <property type="entry name" value="PPR"/>
    <property type="match status" value="5"/>
</dbReference>
<keyword evidence="4" id="KW-1185">Reference proteome</keyword>
<dbReference type="Pfam" id="PF01535">
    <property type="entry name" value="PPR"/>
    <property type="match status" value="3"/>
</dbReference>
<dbReference type="Gene3D" id="1.25.40.10">
    <property type="entry name" value="Tetratricopeptide repeat domain"/>
    <property type="match status" value="4"/>
</dbReference>
<dbReference type="PANTHER" id="PTHR47926:SF356">
    <property type="entry name" value="(WILD MALAYSIAN BANANA) HYPOTHETICAL PROTEIN"/>
    <property type="match status" value="1"/>
</dbReference>
<dbReference type="PROSITE" id="PS51375">
    <property type="entry name" value="PPR"/>
    <property type="match status" value="5"/>
</dbReference>
<evidence type="ECO:0000256" key="2">
    <source>
        <dbReference type="PROSITE-ProRule" id="PRU00708"/>
    </source>
</evidence>
<dbReference type="InterPro" id="IPR002885">
    <property type="entry name" value="PPR_rpt"/>
</dbReference>
<feature type="repeat" description="PPR" evidence="2">
    <location>
        <begin position="322"/>
        <end position="356"/>
    </location>
</feature>
<evidence type="ECO:0000256" key="1">
    <source>
        <dbReference type="ARBA" id="ARBA00022737"/>
    </source>
</evidence>
<dbReference type="InterPro" id="IPR011990">
    <property type="entry name" value="TPR-like_helical_dom_sf"/>
</dbReference>
<dbReference type="Proteomes" id="UP000823775">
    <property type="component" value="Unassembled WGS sequence"/>
</dbReference>
<dbReference type="Pfam" id="PF13041">
    <property type="entry name" value="PPR_2"/>
    <property type="match status" value="3"/>
</dbReference>
<keyword evidence="1" id="KW-0677">Repeat</keyword>
<dbReference type="PANTHER" id="PTHR47926">
    <property type="entry name" value="PENTATRICOPEPTIDE REPEAT-CONTAINING PROTEIN"/>
    <property type="match status" value="1"/>
</dbReference>
<organism evidence="3 4">
    <name type="scientific">Datura stramonium</name>
    <name type="common">Jimsonweed</name>
    <name type="synonym">Common thornapple</name>
    <dbReference type="NCBI Taxonomy" id="4076"/>
    <lineage>
        <taxon>Eukaryota</taxon>
        <taxon>Viridiplantae</taxon>
        <taxon>Streptophyta</taxon>
        <taxon>Embryophyta</taxon>
        <taxon>Tracheophyta</taxon>
        <taxon>Spermatophyta</taxon>
        <taxon>Magnoliopsida</taxon>
        <taxon>eudicotyledons</taxon>
        <taxon>Gunneridae</taxon>
        <taxon>Pentapetalae</taxon>
        <taxon>asterids</taxon>
        <taxon>lamiids</taxon>
        <taxon>Solanales</taxon>
        <taxon>Solanaceae</taxon>
        <taxon>Solanoideae</taxon>
        <taxon>Datureae</taxon>
        <taxon>Datura</taxon>
    </lineage>
</organism>
<evidence type="ECO:0008006" key="5">
    <source>
        <dbReference type="Google" id="ProtNLM"/>
    </source>
</evidence>
<feature type="repeat" description="PPR" evidence="2">
    <location>
        <begin position="221"/>
        <end position="255"/>
    </location>
</feature>
<feature type="repeat" description="PPR" evidence="2">
    <location>
        <begin position="119"/>
        <end position="153"/>
    </location>
</feature>
<evidence type="ECO:0000313" key="3">
    <source>
        <dbReference type="EMBL" id="MCD7447402.1"/>
    </source>
</evidence>
<feature type="repeat" description="PPR" evidence="2">
    <location>
        <begin position="18"/>
        <end position="52"/>
    </location>
</feature>
<protein>
    <recommendedName>
        <fullName evidence="5">Pentatricopeptide repeat-containing protein</fullName>
    </recommendedName>
</protein>
<dbReference type="InterPro" id="IPR046960">
    <property type="entry name" value="PPR_At4g14850-like_plant"/>
</dbReference>
<comment type="caution">
    <text evidence="3">The sequence shown here is derived from an EMBL/GenBank/DDBJ whole genome shotgun (WGS) entry which is preliminary data.</text>
</comment>
<dbReference type="EMBL" id="JACEIK010000035">
    <property type="protein sequence ID" value="MCD7447402.1"/>
    <property type="molecule type" value="Genomic_DNA"/>
</dbReference>
<feature type="repeat" description="PPR" evidence="2">
    <location>
        <begin position="357"/>
        <end position="391"/>
    </location>
</feature>
<dbReference type="InterPro" id="IPR046848">
    <property type="entry name" value="E_motif"/>
</dbReference>
<evidence type="ECO:0000313" key="4">
    <source>
        <dbReference type="Proteomes" id="UP000823775"/>
    </source>
</evidence>
<gene>
    <name evidence="3" type="ORF">HAX54_028474</name>
</gene>
<proteinExistence type="predicted"/>
<reference evidence="3 4" key="1">
    <citation type="journal article" date="2021" name="BMC Genomics">
        <title>Datura genome reveals duplications of psychoactive alkaloid biosynthetic genes and high mutation rate following tissue culture.</title>
        <authorList>
            <person name="Rajewski A."/>
            <person name="Carter-House D."/>
            <person name="Stajich J."/>
            <person name="Litt A."/>
        </authorList>
    </citation>
    <scope>NUCLEOTIDE SEQUENCE [LARGE SCALE GENOMIC DNA]</scope>
    <source>
        <strain evidence="3">AR-01</strain>
    </source>
</reference>
<accession>A0ABS8RKU3</accession>